<dbReference type="HOGENOM" id="CLU_1522624_0_0_9"/>
<protein>
    <submittedName>
        <fullName evidence="1">Uncharacterized protein</fullName>
    </submittedName>
</protein>
<keyword evidence="2" id="KW-1185">Reference proteome</keyword>
<sequence>MSVNVDDQQIQSVVDRLSKQDYVPPPPEPAVQTVECSVPPVDTSFKSYTDYRCITDRTSPQWAVREQCFTDEDGMRRIEAPNGEIDYIVALGSAYTTTVGDRFIFTLDTGATFTATVGDLKQDRHTDPSHRYIERDGNVAEFHIDSEAVSARVLQMGDVSWVDGLSGQIVRIQKIL</sequence>
<gene>
    <name evidence="1" type="ORF">CLOSTMETH_03127</name>
</gene>
<reference evidence="1 2" key="1">
    <citation type="submission" date="2009-01" db="EMBL/GenBank/DDBJ databases">
        <authorList>
            <person name="Fulton L."/>
            <person name="Clifton S."/>
            <person name="Fulton B."/>
            <person name="Xu J."/>
            <person name="Minx P."/>
            <person name="Pepin K.H."/>
            <person name="Johnson M."/>
            <person name="Bhonagiri V."/>
            <person name="Nash W.E."/>
            <person name="Mardis E.R."/>
            <person name="Wilson R.K."/>
        </authorList>
    </citation>
    <scope>NUCLEOTIDE SEQUENCE [LARGE SCALE GENOMIC DNA]</scope>
    <source>
        <strain evidence="1 2">DSM 5476</strain>
    </source>
</reference>
<name>C0EGY3_9FIRM</name>
<evidence type="ECO:0000313" key="2">
    <source>
        <dbReference type="Proteomes" id="UP000003340"/>
    </source>
</evidence>
<organism evidence="1 2">
    <name type="scientific">[Clostridium] methylpentosum DSM 5476</name>
    <dbReference type="NCBI Taxonomy" id="537013"/>
    <lineage>
        <taxon>Bacteria</taxon>
        <taxon>Bacillati</taxon>
        <taxon>Bacillota</taxon>
        <taxon>Clostridia</taxon>
        <taxon>Eubacteriales</taxon>
        <taxon>Oscillospiraceae</taxon>
        <taxon>Oscillospiraceae incertae sedis</taxon>
    </lineage>
</organism>
<dbReference type="AlphaFoldDB" id="C0EGY3"/>
<proteinExistence type="predicted"/>
<comment type="caution">
    <text evidence="1">The sequence shown here is derived from an EMBL/GenBank/DDBJ whole genome shotgun (WGS) entry which is preliminary data.</text>
</comment>
<dbReference type="Proteomes" id="UP000003340">
    <property type="component" value="Unassembled WGS sequence"/>
</dbReference>
<dbReference type="EMBL" id="ACEC01000113">
    <property type="protein sequence ID" value="EEG29236.1"/>
    <property type="molecule type" value="Genomic_DNA"/>
</dbReference>
<dbReference type="STRING" id="537013.CLOSTMETH_03127"/>
<dbReference type="eggNOG" id="ENOG50325RK">
    <property type="taxonomic scope" value="Bacteria"/>
</dbReference>
<accession>C0EGY3</accession>
<evidence type="ECO:0000313" key="1">
    <source>
        <dbReference type="EMBL" id="EEG29236.1"/>
    </source>
</evidence>
<reference evidence="1 2" key="2">
    <citation type="submission" date="2009-02" db="EMBL/GenBank/DDBJ databases">
        <title>Draft genome sequence of Clostridium methylpentosum (DSM 5476).</title>
        <authorList>
            <person name="Sudarsanam P."/>
            <person name="Ley R."/>
            <person name="Guruge J."/>
            <person name="Turnbaugh P.J."/>
            <person name="Mahowald M."/>
            <person name="Liep D."/>
            <person name="Gordon J."/>
        </authorList>
    </citation>
    <scope>NUCLEOTIDE SEQUENCE [LARGE SCALE GENOMIC DNA]</scope>
    <source>
        <strain evidence="1 2">DSM 5476</strain>
    </source>
</reference>